<dbReference type="Gene3D" id="1.25.40.390">
    <property type="match status" value="1"/>
</dbReference>
<proteinExistence type="inferred from homology"/>
<organism evidence="8 9">
    <name type="scientific">Xylanibacter ruminicola</name>
    <name type="common">Prevotella ruminicola</name>
    <dbReference type="NCBI Taxonomy" id="839"/>
    <lineage>
        <taxon>Bacteria</taxon>
        <taxon>Pseudomonadati</taxon>
        <taxon>Bacteroidota</taxon>
        <taxon>Bacteroidia</taxon>
        <taxon>Bacteroidales</taxon>
        <taxon>Prevotellaceae</taxon>
        <taxon>Xylanibacter</taxon>
    </lineage>
</organism>
<feature type="domain" description="RagB/SusD" evidence="6">
    <location>
        <begin position="294"/>
        <end position="556"/>
    </location>
</feature>
<dbReference type="EMBL" id="SUYC01000005">
    <property type="protein sequence ID" value="MBE6270490.1"/>
    <property type="molecule type" value="Genomic_DNA"/>
</dbReference>
<evidence type="ECO:0000256" key="3">
    <source>
        <dbReference type="ARBA" id="ARBA00022729"/>
    </source>
</evidence>
<accession>A0A9D5NZL6</accession>
<gene>
    <name evidence="8" type="ORF">E7101_06015</name>
</gene>
<evidence type="ECO:0000313" key="9">
    <source>
        <dbReference type="Proteomes" id="UP000806522"/>
    </source>
</evidence>
<dbReference type="Pfam" id="PF07980">
    <property type="entry name" value="SusD_RagB"/>
    <property type="match status" value="1"/>
</dbReference>
<protein>
    <submittedName>
        <fullName evidence="8">RagB/SusD family nutrient uptake outer membrane protein</fullName>
    </submittedName>
</protein>
<comment type="similarity">
    <text evidence="2">Belongs to the SusD family.</text>
</comment>
<keyword evidence="3" id="KW-0732">Signal</keyword>
<dbReference type="Proteomes" id="UP000806522">
    <property type="component" value="Unassembled WGS sequence"/>
</dbReference>
<dbReference type="AlphaFoldDB" id="A0A9D5NZL6"/>
<evidence type="ECO:0000256" key="1">
    <source>
        <dbReference type="ARBA" id="ARBA00004442"/>
    </source>
</evidence>
<evidence type="ECO:0000256" key="2">
    <source>
        <dbReference type="ARBA" id="ARBA00006275"/>
    </source>
</evidence>
<sequence length="558" mass="63357">MLGAAVWCTSCVDLNYSEVTTNNEEWVYQSPQYGIEHLVSSVYARVPNGLSKNFEGGSGATFAAACDEADCALSHDNIRKLYNGGWSPINPFSYLWENSYKAIAEANNFLEKLDKIDLSAYENNNDFQAMKNKFELFEYETRFLRAYFYFELVRAYGDVPFTLKSLTNAEANQLSRTSAITIMDWIVEEMNTIAEFLPVSYANELNTDIGRATKPMCLALKARTLLYKASPLFNTSDNKQWWLDAARASHDLLVRANGWGIKLGLYSELWGPANGDGQEIIFAVKRGASSSWETYNYPVGVENGQSGMCPTQSLVDAYEYLDSNQSFGERHPESVINLSKTDPYENLDPRFGMTVCKNGDIWPNYNANPIETFEGGLNASPLTNATNTGYYLKKYCDPNVNISTNNATTTLHAWIVMRLGEFYLNYAEAMYHYYGNANTKGEFTLSANDAVNAILDRADVGMPHWTTSTADWLQRYERERMVEMAFEDQRFWDIRRWKKGESQNAVKTISLTKDAEGQLLLHRGSLSRGWNNKFYFFPIPFAEISKNPNLVQNPGWEK</sequence>
<evidence type="ECO:0000256" key="4">
    <source>
        <dbReference type="ARBA" id="ARBA00023136"/>
    </source>
</evidence>
<keyword evidence="4" id="KW-0472">Membrane</keyword>
<comment type="caution">
    <text evidence="8">The sequence shown here is derived from an EMBL/GenBank/DDBJ whole genome shotgun (WGS) entry which is preliminary data.</text>
</comment>
<feature type="domain" description="SusD-like N-terminal" evidence="7">
    <location>
        <begin position="82"/>
        <end position="223"/>
    </location>
</feature>
<dbReference type="GO" id="GO:0009279">
    <property type="term" value="C:cell outer membrane"/>
    <property type="evidence" value="ECO:0007669"/>
    <property type="project" value="UniProtKB-SubCell"/>
</dbReference>
<evidence type="ECO:0000313" key="8">
    <source>
        <dbReference type="EMBL" id="MBE6270490.1"/>
    </source>
</evidence>
<keyword evidence="5" id="KW-0998">Cell outer membrane</keyword>
<dbReference type="Pfam" id="PF14322">
    <property type="entry name" value="SusD-like_3"/>
    <property type="match status" value="1"/>
</dbReference>
<evidence type="ECO:0000256" key="5">
    <source>
        <dbReference type="ARBA" id="ARBA00023237"/>
    </source>
</evidence>
<dbReference type="InterPro" id="IPR011990">
    <property type="entry name" value="TPR-like_helical_dom_sf"/>
</dbReference>
<dbReference type="InterPro" id="IPR012944">
    <property type="entry name" value="SusD_RagB_dom"/>
</dbReference>
<reference evidence="8" key="1">
    <citation type="submission" date="2019-04" db="EMBL/GenBank/DDBJ databases">
        <title>Evolution of Biomass-Degrading Anaerobic Consortia Revealed by Metagenomics.</title>
        <authorList>
            <person name="Peng X."/>
        </authorList>
    </citation>
    <scope>NUCLEOTIDE SEQUENCE</scope>
    <source>
        <strain evidence="8">SIG140</strain>
    </source>
</reference>
<comment type="subcellular location">
    <subcellularLocation>
        <location evidence="1">Cell outer membrane</location>
    </subcellularLocation>
</comment>
<dbReference type="InterPro" id="IPR033985">
    <property type="entry name" value="SusD-like_N"/>
</dbReference>
<name>A0A9D5NZL6_XYLRU</name>
<evidence type="ECO:0000259" key="7">
    <source>
        <dbReference type="Pfam" id="PF14322"/>
    </source>
</evidence>
<dbReference type="SUPFAM" id="SSF48452">
    <property type="entry name" value="TPR-like"/>
    <property type="match status" value="1"/>
</dbReference>
<evidence type="ECO:0000259" key="6">
    <source>
        <dbReference type="Pfam" id="PF07980"/>
    </source>
</evidence>